<dbReference type="Pfam" id="PF06445">
    <property type="entry name" value="GyrI-like"/>
    <property type="match status" value="1"/>
</dbReference>
<feature type="domain" description="HTH merR-type" evidence="2">
    <location>
        <begin position="1"/>
        <end position="74"/>
    </location>
</feature>
<sequence length="246" mass="26801">MATVVCSGDFARMTFLSVKALRQYEEAGLLEPVAIDRALGYRKYAMAQVPMAQVIRRLCATGMPLDDVKAMLKAGDLPASLRQLLEGPSANAQIELRGLASKRVLAIRERVSADQVDLWRRAAFEELRAAFHHGRAHRAGADASLRASDLFEHDVGEVTAFVPIEGAADPEGRMVEIVLPASEVAVITHEGPLDTVDQSFAALGTYVNDHTMGMAGPILENYLVGPHDASDERAHRTEIGWPIFRS</sequence>
<proteinExistence type="predicted"/>
<reference evidence="3" key="1">
    <citation type="submission" date="2021-12" db="EMBL/GenBank/DDBJ databases">
        <title>Discovery of the Pendulisporaceae a myxobacterial family with distinct sporulation behavior and unique specialized metabolism.</title>
        <authorList>
            <person name="Garcia R."/>
            <person name="Popoff A."/>
            <person name="Bader C.D."/>
            <person name="Loehr J."/>
            <person name="Walesch S."/>
            <person name="Walt C."/>
            <person name="Boldt J."/>
            <person name="Bunk B."/>
            <person name="Haeckl F.J.F.P.J."/>
            <person name="Gunesch A.P."/>
            <person name="Birkelbach J."/>
            <person name="Nuebel U."/>
            <person name="Pietschmann T."/>
            <person name="Bach T."/>
            <person name="Mueller R."/>
        </authorList>
    </citation>
    <scope>NUCLEOTIDE SEQUENCE</scope>
    <source>
        <strain evidence="3">MSr11367</strain>
    </source>
</reference>
<accession>A0ABZ2L593</accession>
<dbReference type="SMART" id="SM00871">
    <property type="entry name" value="AraC_E_bind"/>
    <property type="match status" value="1"/>
</dbReference>
<evidence type="ECO:0000259" key="2">
    <source>
        <dbReference type="PROSITE" id="PS50937"/>
    </source>
</evidence>
<dbReference type="SMART" id="SM00422">
    <property type="entry name" value="HTH_MERR"/>
    <property type="match status" value="1"/>
</dbReference>
<name>A0ABZ2L593_9BACT</name>
<dbReference type="InterPro" id="IPR029442">
    <property type="entry name" value="GyrI-like"/>
</dbReference>
<organism evidence="3 4">
    <name type="scientific">Pendulispora rubella</name>
    <dbReference type="NCBI Taxonomy" id="2741070"/>
    <lineage>
        <taxon>Bacteria</taxon>
        <taxon>Pseudomonadati</taxon>
        <taxon>Myxococcota</taxon>
        <taxon>Myxococcia</taxon>
        <taxon>Myxococcales</taxon>
        <taxon>Sorangiineae</taxon>
        <taxon>Pendulisporaceae</taxon>
        <taxon>Pendulispora</taxon>
    </lineage>
</organism>
<dbReference type="PANTHER" id="PTHR30204">
    <property type="entry name" value="REDOX-CYCLING DRUG-SENSING TRANSCRIPTIONAL ACTIVATOR SOXR"/>
    <property type="match status" value="1"/>
</dbReference>
<gene>
    <name evidence="3" type="ORF">LVJ94_02385</name>
</gene>
<dbReference type="SUPFAM" id="SSF46955">
    <property type="entry name" value="Putative DNA-binding domain"/>
    <property type="match status" value="1"/>
</dbReference>
<evidence type="ECO:0000313" key="4">
    <source>
        <dbReference type="Proteomes" id="UP001374803"/>
    </source>
</evidence>
<protein>
    <submittedName>
        <fullName evidence="3">MerR family transcriptional regulator</fullName>
    </submittedName>
</protein>
<dbReference type="Pfam" id="PF13411">
    <property type="entry name" value="MerR_1"/>
    <property type="match status" value="1"/>
</dbReference>
<dbReference type="PANTHER" id="PTHR30204:SF97">
    <property type="entry name" value="MERR FAMILY REGULATORY PROTEIN"/>
    <property type="match status" value="1"/>
</dbReference>
<dbReference type="Gene3D" id="1.10.1660.10">
    <property type="match status" value="1"/>
</dbReference>
<dbReference type="PROSITE" id="PS50937">
    <property type="entry name" value="HTH_MERR_2"/>
    <property type="match status" value="1"/>
</dbReference>
<keyword evidence="4" id="KW-1185">Reference proteome</keyword>
<dbReference type="RefSeq" id="WP_394835762.1">
    <property type="nucleotide sequence ID" value="NZ_CP089929.1"/>
</dbReference>
<dbReference type="InterPro" id="IPR010499">
    <property type="entry name" value="AraC_E-bd"/>
</dbReference>
<dbReference type="InterPro" id="IPR000551">
    <property type="entry name" value="MerR-type_HTH_dom"/>
</dbReference>
<dbReference type="InterPro" id="IPR011256">
    <property type="entry name" value="Reg_factor_effector_dom_sf"/>
</dbReference>
<dbReference type="EMBL" id="CP089983">
    <property type="protein sequence ID" value="WXB06111.1"/>
    <property type="molecule type" value="Genomic_DNA"/>
</dbReference>
<dbReference type="Proteomes" id="UP001374803">
    <property type="component" value="Chromosome"/>
</dbReference>
<keyword evidence="1" id="KW-0238">DNA-binding</keyword>
<evidence type="ECO:0000256" key="1">
    <source>
        <dbReference type="ARBA" id="ARBA00023125"/>
    </source>
</evidence>
<dbReference type="InterPro" id="IPR009061">
    <property type="entry name" value="DNA-bd_dom_put_sf"/>
</dbReference>
<dbReference type="Gene3D" id="3.20.80.10">
    <property type="entry name" value="Regulatory factor, effector binding domain"/>
    <property type="match status" value="1"/>
</dbReference>
<dbReference type="SUPFAM" id="SSF55136">
    <property type="entry name" value="Probable bacterial effector-binding domain"/>
    <property type="match status" value="1"/>
</dbReference>
<evidence type="ECO:0000313" key="3">
    <source>
        <dbReference type="EMBL" id="WXB06111.1"/>
    </source>
</evidence>
<dbReference type="InterPro" id="IPR047057">
    <property type="entry name" value="MerR_fam"/>
</dbReference>